<evidence type="ECO:0000256" key="1">
    <source>
        <dbReference type="SAM" id="MobiDB-lite"/>
    </source>
</evidence>
<name>A0ABR2KS14_9EUKA</name>
<evidence type="ECO:0000313" key="3">
    <source>
        <dbReference type="EMBL" id="KAK8893934.1"/>
    </source>
</evidence>
<feature type="compositionally biased region" description="Basic and acidic residues" evidence="1">
    <location>
        <begin position="57"/>
        <end position="82"/>
    </location>
</feature>
<feature type="compositionally biased region" description="Low complexity" evidence="1">
    <location>
        <begin position="134"/>
        <end position="151"/>
    </location>
</feature>
<feature type="region of interest" description="Disordered" evidence="1">
    <location>
        <begin position="57"/>
        <end position="108"/>
    </location>
</feature>
<keyword evidence="2" id="KW-1133">Transmembrane helix</keyword>
<keyword evidence="4" id="KW-1185">Reference proteome</keyword>
<feature type="transmembrane region" description="Helical" evidence="2">
    <location>
        <begin position="181"/>
        <end position="202"/>
    </location>
</feature>
<organism evidence="3 4">
    <name type="scientific">Tritrichomonas musculus</name>
    <dbReference type="NCBI Taxonomy" id="1915356"/>
    <lineage>
        <taxon>Eukaryota</taxon>
        <taxon>Metamonada</taxon>
        <taxon>Parabasalia</taxon>
        <taxon>Tritrichomonadida</taxon>
        <taxon>Tritrichomonadidae</taxon>
        <taxon>Tritrichomonas</taxon>
    </lineage>
</organism>
<keyword evidence="2" id="KW-0472">Membrane</keyword>
<protein>
    <submittedName>
        <fullName evidence="3">Uncharacterized protein</fullName>
    </submittedName>
</protein>
<gene>
    <name evidence="3" type="ORF">M9Y10_022363</name>
</gene>
<evidence type="ECO:0000256" key="2">
    <source>
        <dbReference type="SAM" id="Phobius"/>
    </source>
</evidence>
<keyword evidence="2" id="KW-0812">Transmembrane</keyword>
<comment type="caution">
    <text evidence="3">The sequence shown here is derived from an EMBL/GenBank/DDBJ whole genome shotgun (WGS) entry which is preliminary data.</text>
</comment>
<dbReference type="EMBL" id="JAPFFF010000003">
    <property type="protein sequence ID" value="KAK8893934.1"/>
    <property type="molecule type" value="Genomic_DNA"/>
</dbReference>
<evidence type="ECO:0000313" key="4">
    <source>
        <dbReference type="Proteomes" id="UP001470230"/>
    </source>
</evidence>
<feature type="compositionally biased region" description="Basic and acidic residues" evidence="1">
    <location>
        <begin position="91"/>
        <end position="100"/>
    </location>
</feature>
<sequence length="240" mass="28107">MLNFFLFFSITNDHSNIKRPVPPKHINIVLEENKIKPIFDVDNYLLDKDTVLNKENNSKEVNKRNNKTTEEKIISNKFDPKENKKKRHRNEVRNSKKNFDLNKNGKNSHKQMDEIADNINQLKAGLELLKIKNNFKPKNSNNQRNNDNQNKTSHKNKMAEILDQIRERYAPPTTPVSRITFGSVFLTSLFLIIIIAITYLMISRFFRIKSSEINEEELPFMLGQQANQEHDLSVHGFSKI</sequence>
<reference evidence="3 4" key="1">
    <citation type="submission" date="2024-04" db="EMBL/GenBank/DDBJ databases">
        <title>Tritrichomonas musculus Genome.</title>
        <authorList>
            <person name="Alves-Ferreira E."/>
            <person name="Grigg M."/>
            <person name="Lorenzi H."/>
            <person name="Galac M."/>
        </authorList>
    </citation>
    <scope>NUCLEOTIDE SEQUENCE [LARGE SCALE GENOMIC DNA]</scope>
    <source>
        <strain evidence="3 4">EAF2021</strain>
    </source>
</reference>
<dbReference type="Proteomes" id="UP001470230">
    <property type="component" value="Unassembled WGS sequence"/>
</dbReference>
<accession>A0ABR2KS14</accession>
<proteinExistence type="predicted"/>
<feature type="region of interest" description="Disordered" evidence="1">
    <location>
        <begin position="134"/>
        <end position="155"/>
    </location>
</feature>